<dbReference type="PANTHER" id="PTHR24012">
    <property type="entry name" value="RNA BINDING PROTEIN"/>
    <property type="match status" value="1"/>
</dbReference>
<feature type="compositionally biased region" description="Polar residues" evidence="5">
    <location>
        <begin position="578"/>
        <end position="601"/>
    </location>
</feature>
<evidence type="ECO:0000256" key="2">
    <source>
        <dbReference type="ARBA" id="ARBA00022737"/>
    </source>
</evidence>
<dbReference type="FunFam" id="3.30.70.330:FF:000383">
    <property type="entry name" value="Sex lethal, isoform D"/>
    <property type="match status" value="1"/>
</dbReference>
<keyword evidence="3 4" id="KW-0694">RNA-binding</keyword>
<feature type="compositionally biased region" description="Polar residues" evidence="5">
    <location>
        <begin position="343"/>
        <end position="354"/>
    </location>
</feature>
<feature type="compositionally biased region" description="Pro residues" evidence="5">
    <location>
        <begin position="331"/>
        <end position="340"/>
    </location>
</feature>
<comment type="similarity">
    <text evidence="1">Belongs to the CELF/BRUNOL family.</text>
</comment>
<feature type="domain" description="RRM" evidence="6">
    <location>
        <begin position="34"/>
        <end position="115"/>
    </location>
</feature>
<reference evidence="7" key="1">
    <citation type="submission" date="2021-02" db="EMBL/GenBank/DDBJ databases">
        <authorList>
            <person name="Nowell W R."/>
        </authorList>
    </citation>
    <scope>NUCLEOTIDE SEQUENCE</scope>
</reference>
<dbReference type="InterPro" id="IPR000504">
    <property type="entry name" value="RRM_dom"/>
</dbReference>
<proteinExistence type="inferred from homology"/>
<feature type="compositionally biased region" description="Polar residues" evidence="5">
    <location>
        <begin position="302"/>
        <end position="328"/>
    </location>
</feature>
<evidence type="ECO:0000313" key="8">
    <source>
        <dbReference type="Proteomes" id="UP000663864"/>
    </source>
</evidence>
<evidence type="ECO:0000256" key="5">
    <source>
        <dbReference type="SAM" id="MobiDB-lite"/>
    </source>
</evidence>
<feature type="compositionally biased region" description="Low complexity" evidence="5">
    <location>
        <begin position="563"/>
        <end position="577"/>
    </location>
</feature>
<dbReference type="EMBL" id="CAJNOT010000040">
    <property type="protein sequence ID" value="CAF0795133.1"/>
    <property type="molecule type" value="Genomic_DNA"/>
</dbReference>
<protein>
    <recommendedName>
        <fullName evidence="6">RRM domain-containing protein</fullName>
    </recommendedName>
</protein>
<evidence type="ECO:0000313" key="7">
    <source>
        <dbReference type="EMBL" id="CAF0795133.1"/>
    </source>
</evidence>
<dbReference type="Pfam" id="PF00076">
    <property type="entry name" value="RRM_1"/>
    <property type="match status" value="3"/>
</dbReference>
<dbReference type="GO" id="GO:0003729">
    <property type="term" value="F:mRNA binding"/>
    <property type="evidence" value="ECO:0007669"/>
    <property type="project" value="UniProtKB-ARBA"/>
</dbReference>
<gene>
    <name evidence="7" type="ORF">ZHD862_LOCUS2112</name>
</gene>
<dbReference type="SMART" id="SM00360">
    <property type="entry name" value="RRM"/>
    <property type="match status" value="3"/>
</dbReference>
<name>A0A813SIR4_9BILA</name>
<dbReference type="PROSITE" id="PS50102">
    <property type="entry name" value="RRM"/>
    <property type="match status" value="3"/>
</dbReference>
<dbReference type="SUPFAM" id="SSF54928">
    <property type="entry name" value="RNA-binding domain, RBD"/>
    <property type="match status" value="2"/>
</dbReference>
<feature type="domain" description="RRM" evidence="6">
    <location>
        <begin position="121"/>
        <end position="201"/>
    </location>
</feature>
<evidence type="ECO:0000256" key="3">
    <source>
        <dbReference type="ARBA" id="ARBA00022884"/>
    </source>
</evidence>
<dbReference type="FunFam" id="3.30.70.330:FF:000322">
    <property type="entry name" value="CUGBP Elav-like family member 2"/>
    <property type="match status" value="1"/>
</dbReference>
<dbReference type="GO" id="GO:0009967">
    <property type="term" value="P:positive regulation of signal transduction"/>
    <property type="evidence" value="ECO:0007669"/>
    <property type="project" value="UniProtKB-ARBA"/>
</dbReference>
<dbReference type="CDD" id="cd12631">
    <property type="entry name" value="RRM1_CELF1_2_Bruno"/>
    <property type="match status" value="1"/>
</dbReference>
<dbReference type="FunFam" id="3.30.70.330:FF:000013">
    <property type="entry name" value="CUGBP Elav-like family member 1 isoform 2"/>
    <property type="match status" value="1"/>
</dbReference>
<dbReference type="InterPro" id="IPR035979">
    <property type="entry name" value="RBD_domain_sf"/>
</dbReference>
<dbReference type="Gene3D" id="3.30.70.330">
    <property type="match status" value="3"/>
</dbReference>
<evidence type="ECO:0000259" key="6">
    <source>
        <dbReference type="PROSITE" id="PS50102"/>
    </source>
</evidence>
<dbReference type="Proteomes" id="UP000663864">
    <property type="component" value="Unassembled WGS sequence"/>
</dbReference>
<evidence type="ECO:0000256" key="4">
    <source>
        <dbReference type="PROSITE-ProRule" id="PRU00176"/>
    </source>
</evidence>
<dbReference type="InterPro" id="IPR012677">
    <property type="entry name" value="Nucleotide-bd_a/b_plait_sf"/>
</dbReference>
<dbReference type="AlphaFoldDB" id="A0A813SIR4"/>
<sequence>MNTQGNLTTLSSSPSSAAISTINIDKHEPDPDAIKMFCGQIPRNMHESELREMFEQFGPVFQLNVLRDKQTGESKGCCFVTFYSRKSALDAQNALHNLRTLNGSHHPIQMKPADTENRNERKLFVGMVSKNLDEQSIRALFQSYGIIEDCTVLRDANGKSRGCAFVTFQKRQCALNAIKSMHQSQTMEGCSSPLVVKFADTPKDKETKKIQQQFTTHNNGLIQHMTPGNSLPNLQHMNTYNFLPEISNLVFLQQLLKNYGFLNNNGTSINFAALNSLLQMFASNMNLNGNKPPLLAPPPPGTSSNMTISSQHSSNQSLNIQEQQQHTMNSPRPPPPPPNPNSGTYNNESSSLMCGSSAYSSNAPNPNNSNGPPTNHHNQNGGLTSSAPTPSNGPYPPTMPSIYANSSSPLSNAGADAHHNLQNLVAMSQINNGGLLPTNIHPSPTANSPVAPASFSVFPSPTYMTSQVAGKHTEGPDGANLFIYHLPQEYSDSDLAQAFAPYGPIISAKVFVDKTTNRSKCFGFVSYDNPSSAQAAINQMNGFQIGMKRLKVQLKKLRTNINDTTTNNINNSNPNQTQVAASNSPINHNGNSPPTTKTTSY</sequence>
<feature type="domain" description="RRM" evidence="6">
    <location>
        <begin position="479"/>
        <end position="557"/>
    </location>
</feature>
<dbReference type="GO" id="GO:0005737">
    <property type="term" value="C:cytoplasm"/>
    <property type="evidence" value="ECO:0007669"/>
    <property type="project" value="UniProtKB-ARBA"/>
</dbReference>
<organism evidence="7 8">
    <name type="scientific">Rotaria sordida</name>
    <dbReference type="NCBI Taxonomy" id="392033"/>
    <lineage>
        <taxon>Eukaryota</taxon>
        <taxon>Metazoa</taxon>
        <taxon>Spiralia</taxon>
        <taxon>Gnathifera</taxon>
        <taxon>Rotifera</taxon>
        <taxon>Eurotatoria</taxon>
        <taxon>Bdelloidea</taxon>
        <taxon>Philodinida</taxon>
        <taxon>Philodinidae</taxon>
        <taxon>Rotaria</taxon>
    </lineage>
</organism>
<feature type="compositionally biased region" description="Polar residues" evidence="5">
    <location>
        <begin position="375"/>
        <end position="390"/>
    </location>
</feature>
<feature type="compositionally biased region" description="Low complexity" evidence="5">
    <location>
        <begin position="355"/>
        <end position="373"/>
    </location>
</feature>
<feature type="region of interest" description="Disordered" evidence="5">
    <location>
        <begin position="563"/>
        <end position="601"/>
    </location>
</feature>
<dbReference type="GO" id="GO:0010629">
    <property type="term" value="P:negative regulation of gene expression"/>
    <property type="evidence" value="ECO:0007669"/>
    <property type="project" value="UniProtKB-ARBA"/>
</dbReference>
<keyword evidence="2" id="KW-0677">Repeat</keyword>
<comment type="caution">
    <text evidence="7">The sequence shown here is derived from an EMBL/GenBank/DDBJ whole genome shotgun (WGS) entry which is preliminary data.</text>
</comment>
<evidence type="ECO:0000256" key="1">
    <source>
        <dbReference type="ARBA" id="ARBA00009621"/>
    </source>
</evidence>
<accession>A0A813SIR4</accession>
<dbReference type="InterPro" id="IPR034196">
    <property type="entry name" value="CELF1/2_RRM1"/>
</dbReference>
<feature type="region of interest" description="Disordered" evidence="5">
    <location>
        <begin position="291"/>
        <end position="407"/>
    </location>
</feature>